<name>A0A941ER57_9ACTN</name>
<feature type="compositionally biased region" description="Gly residues" evidence="1">
    <location>
        <begin position="83"/>
        <end position="96"/>
    </location>
</feature>
<dbReference type="EMBL" id="JAGSOG010000009">
    <property type="protein sequence ID" value="MBR7832279.1"/>
    <property type="molecule type" value="Genomic_DNA"/>
</dbReference>
<accession>A0A941ER57</accession>
<comment type="caution">
    <text evidence="3">The sequence shown here is derived from an EMBL/GenBank/DDBJ whole genome shotgun (WGS) entry which is preliminary data.</text>
</comment>
<dbReference type="Proteomes" id="UP000675781">
    <property type="component" value="Unassembled WGS sequence"/>
</dbReference>
<keyword evidence="2" id="KW-1133">Transmembrane helix</keyword>
<reference evidence="3" key="1">
    <citation type="submission" date="2021-04" db="EMBL/GenBank/DDBJ databases">
        <title>Genome based classification of Actinospica acidithermotolerans sp. nov., an actinobacterium isolated from an Indonesian hot spring.</title>
        <authorList>
            <person name="Kusuma A.B."/>
            <person name="Putra K.E."/>
            <person name="Nafisah S."/>
            <person name="Loh J."/>
            <person name="Nouioui I."/>
            <person name="Goodfellow M."/>
        </authorList>
    </citation>
    <scope>NUCLEOTIDE SEQUENCE</scope>
    <source>
        <strain evidence="3">CSCA 57</strain>
    </source>
</reference>
<gene>
    <name evidence="3" type="ORF">KDL01_03355</name>
</gene>
<dbReference type="AlphaFoldDB" id="A0A941ER57"/>
<evidence type="ECO:0000256" key="2">
    <source>
        <dbReference type="SAM" id="Phobius"/>
    </source>
</evidence>
<keyword evidence="2" id="KW-0472">Membrane</keyword>
<protein>
    <submittedName>
        <fullName evidence="3">Uncharacterized protein</fullName>
    </submittedName>
</protein>
<evidence type="ECO:0000313" key="3">
    <source>
        <dbReference type="EMBL" id="MBR7832279.1"/>
    </source>
</evidence>
<keyword evidence="2" id="KW-0812">Transmembrane</keyword>
<feature type="compositionally biased region" description="Low complexity" evidence="1">
    <location>
        <begin position="97"/>
        <end position="109"/>
    </location>
</feature>
<feature type="compositionally biased region" description="Polar residues" evidence="1">
    <location>
        <begin position="42"/>
        <end position="60"/>
    </location>
</feature>
<keyword evidence="4" id="KW-1185">Reference proteome</keyword>
<evidence type="ECO:0000256" key="1">
    <source>
        <dbReference type="SAM" id="MobiDB-lite"/>
    </source>
</evidence>
<dbReference type="RefSeq" id="WP_212526818.1">
    <property type="nucleotide sequence ID" value="NZ_JAGSOG010000009.1"/>
</dbReference>
<organism evidence="3 4">
    <name type="scientific">Actinospica durhamensis</name>
    <dbReference type="NCBI Taxonomy" id="1508375"/>
    <lineage>
        <taxon>Bacteria</taxon>
        <taxon>Bacillati</taxon>
        <taxon>Actinomycetota</taxon>
        <taxon>Actinomycetes</taxon>
        <taxon>Catenulisporales</taxon>
        <taxon>Actinospicaceae</taxon>
        <taxon>Actinospica</taxon>
    </lineage>
</organism>
<proteinExistence type="predicted"/>
<sequence length="263" mass="25412">MGTFRHPVGPLPSSVYWRRRLVVLGVPLFVVLLVAYACSGSSGSPQNTSGAIGTHGTASPSGPAIITPAPNQTESGPAEGSYPGAGPGGNTSGGSATGTAGATGSAAAGSVGGAAGGTGGSTAAGTGGGGSGCVLTLSIALDRTSASGPVTYPAGTFPTFKIIATDSGTANCTVDVSGRTLVVTVAAQGSSNSEWTSATCSGQSDLRVLGPSDAATFPVQWKRWESQGQTCPVSKLPTVSPGGYTVSATVDGVSATPVSFVLD</sequence>
<feature type="region of interest" description="Disordered" evidence="1">
    <location>
        <begin position="42"/>
        <end position="111"/>
    </location>
</feature>
<evidence type="ECO:0000313" key="4">
    <source>
        <dbReference type="Proteomes" id="UP000675781"/>
    </source>
</evidence>
<feature type="transmembrane region" description="Helical" evidence="2">
    <location>
        <begin position="21"/>
        <end position="37"/>
    </location>
</feature>